<sequence>KSLAVEVERIQGSPLGPLFVEEMMPVRVSQLNDTWMLSTSPGSEKIHWSLPLP</sequence>
<name>A0ABS8WKH9_DATST</name>
<evidence type="ECO:0000313" key="1">
    <source>
        <dbReference type="EMBL" id="MCE3051336.1"/>
    </source>
</evidence>
<accession>A0ABS8WKH9</accession>
<dbReference type="Proteomes" id="UP000823775">
    <property type="component" value="Unassembled WGS sequence"/>
</dbReference>
<organism evidence="1 2">
    <name type="scientific">Datura stramonium</name>
    <name type="common">Jimsonweed</name>
    <name type="synonym">Common thornapple</name>
    <dbReference type="NCBI Taxonomy" id="4076"/>
    <lineage>
        <taxon>Eukaryota</taxon>
        <taxon>Viridiplantae</taxon>
        <taxon>Streptophyta</taxon>
        <taxon>Embryophyta</taxon>
        <taxon>Tracheophyta</taxon>
        <taxon>Spermatophyta</taxon>
        <taxon>Magnoliopsida</taxon>
        <taxon>eudicotyledons</taxon>
        <taxon>Gunneridae</taxon>
        <taxon>Pentapetalae</taxon>
        <taxon>asterids</taxon>
        <taxon>lamiids</taxon>
        <taxon>Solanales</taxon>
        <taxon>Solanaceae</taxon>
        <taxon>Solanoideae</taxon>
        <taxon>Datureae</taxon>
        <taxon>Datura</taxon>
    </lineage>
</organism>
<proteinExistence type="predicted"/>
<feature type="non-terminal residue" evidence="1">
    <location>
        <position position="1"/>
    </location>
</feature>
<keyword evidence="2" id="KW-1185">Reference proteome</keyword>
<comment type="caution">
    <text evidence="1">The sequence shown here is derived from an EMBL/GenBank/DDBJ whole genome shotgun (WGS) entry which is preliminary data.</text>
</comment>
<dbReference type="EMBL" id="JACEIK010008401">
    <property type="protein sequence ID" value="MCE3051336.1"/>
    <property type="molecule type" value="Genomic_DNA"/>
</dbReference>
<protein>
    <submittedName>
        <fullName evidence="1">Uncharacterized protein</fullName>
    </submittedName>
</protein>
<reference evidence="1 2" key="1">
    <citation type="journal article" date="2021" name="BMC Genomics">
        <title>Datura genome reveals duplications of psychoactive alkaloid biosynthetic genes and high mutation rate following tissue culture.</title>
        <authorList>
            <person name="Rajewski A."/>
            <person name="Carter-House D."/>
            <person name="Stajich J."/>
            <person name="Litt A."/>
        </authorList>
    </citation>
    <scope>NUCLEOTIDE SEQUENCE [LARGE SCALE GENOMIC DNA]</scope>
    <source>
        <strain evidence="1">AR-01</strain>
    </source>
</reference>
<evidence type="ECO:0000313" key="2">
    <source>
        <dbReference type="Proteomes" id="UP000823775"/>
    </source>
</evidence>
<gene>
    <name evidence="1" type="ORF">HAX54_049533</name>
</gene>